<gene>
    <name evidence="1" type="ORF">WJM97_10325</name>
</gene>
<reference evidence="1 2" key="1">
    <citation type="submission" date="2024-04" db="EMBL/GenBank/DDBJ databases">
        <title>Okeanomitos corallinicola gen. &amp; sp. nov. (Nostocales, Cyanobacteria), a new toxic marine heterocyst-forming cyanobacterium from a coral reef.</title>
        <authorList>
            <person name="Li H."/>
            <person name="Li R."/>
            <person name="Kang J."/>
            <person name="Hii K.S."/>
            <person name="Mohamed H.F."/>
            <person name="Xu X."/>
            <person name="Luo Z."/>
        </authorList>
    </citation>
    <scope>NUCLEOTIDE SEQUENCE [LARGE SCALE GENOMIC DNA]</scope>
    <source>
        <strain evidence="1 2">TIOX110</strain>
    </source>
</reference>
<protein>
    <submittedName>
        <fullName evidence="1">Uncharacterized protein</fullName>
    </submittedName>
</protein>
<evidence type="ECO:0000313" key="1">
    <source>
        <dbReference type="EMBL" id="WZB90049.1"/>
    </source>
</evidence>
<evidence type="ECO:0000313" key="2">
    <source>
        <dbReference type="Proteomes" id="UP001483337"/>
    </source>
</evidence>
<dbReference type="Gene3D" id="3.40.50.1460">
    <property type="match status" value="1"/>
</dbReference>
<name>A0ABZ2UX95_9CYAN</name>
<dbReference type="Proteomes" id="UP001483337">
    <property type="component" value="Chromosome"/>
</dbReference>
<proteinExistence type="predicted"/>
<keyword evidence="2" id="KW-1185">Reference proteome</keyword>
<organism evidence="1 2">
    <name type="scientific">Okeanomitos corallinicola TIOX110</name>
    <dbReference type="NCBI Taxonomy" id="3133117"/>
    <lineage>
        <taxon>Bacteria</taxon>
        <taxon>Bacillati</taxon>
        <taxon>Cyanobacteriota</taxon>
        <taxon>Cyanophyceae</taxon>
        <taxon>Nostocales</taxon>
        <taxon>Aphanizomenonaceae</taxon>
        <taxon>Okeanomitos</taxon>
    </lineage>
</organism>
<accession>A0ABZ2UX95</accession>
<sequence>MNRDALVIGINRYSYLKDTQNQCGAKHLQLPAQDAEKIAKILETHGNFRVHHLPESLINGKWQIDPKKIVKTEELETDDS</sequence>
<dbReference type="RefSeq" id="WP_353932944.1">
    <property type="nucleotide sequence ID" value="NZ_CP150886.1"/>
</dbReference>
<dbReference type="EMBL" id="CP150886">
    <property type="protein sequence ID" value="WZB90049.1"/>
    <property type="molecule type" value="Genomic_DNA"/>
</dbReference>